<sequence>MRKDEDAEAVTVTAGDGDSVEVNHREFQIISNPYSTHSNNNQHQFTSFLMTKNIPFPRTPQSGQPELAQRNQPLSKKVERYHQHCVLSEVQSIKDIYDVSWK</sequence>
<dbReference type="EMBL" id="GL883101">
    <property type="protein sequence ID" value="EGG08343.1"/>
    <property type="molecule type" value="Genomic_DNA"/>
</dbReference>
<evidence type="ECO:0000313" key="2">
    <source>
        <dbReference type="EMBL" id="EGG08343.1"/>
    </source>
</evidence>
<reference evidence="3" key="1">
    <citation type="journal article" date="2011" name="Proc. Natl. Acad. Sci. U.S.A.">
        <title>Obligate biotrophy features unraveled by the genomic analysis of rust fungi.</title>
        <authorList>
            <person name="Duplessis S."/>
            <person name="Cuomo C.A."/>
            <person name="Lin Y.-C."/>
            <person name="Aerts A."/>
            <person name="Tisserant E."/>
            <person name="Veneault-Fourrey C."/>
            <person name="Joly D.L."/>
            <person name="Hacquard S."/>
            <person name="Amselem J."/>
            <person name="Cantarel B.L."/>
            <person name="Chiu R."/>
            <person name="Coutinho P.M."/>
            <person name="Feau N."/>
            <person name="Field M."/>
            <person name="Frey P."/>
            <person name="Gelhaye E."/>
            <person name="Goldberg J."/>
            <person name="Grabherr M.G."/>
            <person name="Kodira C.D."/>
            <person name="Kohler A."/>
            <person name="Kuees U."/>
            <person name="Lindquist E.A."/>
            <person name="Lucas S.M."/>
            <person name="Mago R."/>
            <person name="Mauceli E."/>
            <person name="Morin E."/>
            <person name="Murat C."/>
            <person name="Pangilinan J.L."/>
            <person name="Park R."/>
            <person name="Pearson M."/>
            <person name="Quesneville H."/>
            <person name="Rouhier N."/>
            <person name="Sakthikumar S."/>
            <person name="Salamov A.A."/>
            <person name="Schmutz J."/>
            <person name="Selles B."/>
            <person name="Shapiro H."/>
            <person name="Tanguay P."/>
            <person name="Tuskan G.A."/>
            <person name="Henrissat B."/>
            <person name="Van de Peer Y."/>
            <person name="Rouze P."/>
            <person name="Ellis J.G."/>
            <person name="Dodds P.N."/>
            <person name="Schein J.E."/>
            <person name="Zhong S."/>
            <person name="Hamelin R.C."/>
            <person name="Grigoriev I.V."/>
            <person name="Szabo L.J."/>
            <person name="Martin F."/>
        </authorList>
    </citation>
    <scope>NUCLEOTIDE SEQUENCE [LARGE SCALE GENOMIC DNA]</scope>
    <source>
        <strain evidence="3">98AG31 / pathotype 3-4-7</strain>
    </source>
</reference>
<evidence type="ECO:0000313" key="3">
    <source>
        <dbReference type="Proteomes" id="UP000001072"/>
    </source>
</evidence>
<dbReference type="KEGG" id="mlr:MELLADRAFT_105141"/>
<accession>F4RGR9</accession>
<gene>
    <name evidence="2" type="ORF">MELLADRAFT_105141</name>
</gene>
<name>F4RGR9_MELLP</name>
<proteinExistence type="predicted"/>
<dbReference type="VEuPathDB" id="FungiDB:MELLADRAFT_105141"/>
<organism evidence="3">
    <name type="scientific">Melampsora larici-populina (strain 98AG31 / pathotype 3-4-7)</name>
    <name type="common">Poplar leaf rust fungus</name>
    <dbReference type="NCBI Taxonomy" id="747676"/>
    <lineage>
        <taxon>Eukaryota</taxon>
        <taxon>Fungi</taxon>
        <taxon>Dikarya</taxon>
        <taxon>Basidiomycota</taxon>
        <taxon>Pucciniomycotina</taxon>
        <taxon>Pucciniomycetes</taxon>
        <taxon>Pucciniales</taxon>
        <taxon>Melampsoraceae</taxon>
        <taxon>Melampsora</taxon>
    </lineage>
</organism>
<dbReference type="RefSeq" id="XP_007408541.1">
    <property type="nucleotide sequence ID" value="XM_007408479.1"/>
</dbReference>
<evidence type="ECO:0000256" key="1">
    <source>
        <dbReference type="SAM" id="MobiDB-lite"/>
    </source>
</evidence>
<keyword evidence="3" id="KW-1185">Reference proteome</keyword>
<dbReference type="InParanoid" id="F4RGR9"/>
<dbReference type="Proteomes" id="UP000001072">
    <property type="component" value="Unassembled WGS sequence"/>
</dbReference>
<feature type="compositionally biased region" description="Polar residues" evidence="1">
    <location>
        <begin position="59"/>
        <end position="74"/>
    </location>
</feature>
<dbReference type="AlphaFoldDB" id="F4RGR9"/>
<feature type="region of interest" description="Disordered" evidence="1">
    <location>
        <begin position="53"/>
        <end position="75"/>
    </location>
</feature>
<dbReference type="HOGENOM" id="CLU_2278075_0_0_1"/>
<protein>
    <submittedName>
        <fullName evidence="2">Uncharacterized protein</fullName>
    </submittedName>
</protein>
<dbReference type="GeneID" id="18922510"/>